<name>K8Z806_9ENTE</name>
<proteinExistence type="predicted"/>
<keyword evidence="2" id="KW-1185">Reference proteome</keyword>
<dbReference type="InterPro" id="IPR016031">
    <property type="entry name" value="Trp_RNA-bd_attenuator-like_dom"/>
</dbReference>
<reference evidence="1 2" key="1">
    <citation type="journal article" date="2013" name="Genome Announc.">
        <title>Draft Genome Sequence of Catellicoccus marimammalium, a Novel Species Commonly Found in Gull Feces.</title>
        <authorList>
            <person name="Weigand M.R."/>
            <person name="Ryu H."/>
            <person name="Bozcek L."/>
            <person name="Konstantinidis K.T."/>
            <person name="Santo Domingo J.W."/>
        </authorList>
    </citation>
    <scope>NUCLEOTIDE SEQUENCE [LARGE SCALE GENOMIC DNA]</scope>
    <source>
        <strain evidence="1 2">M35/04/3</strain>
    </source>
</reference>
<accession>K8Z806</accession>
<dbReference type="InterPro" id="IPR036983">
    <property type="entry name" value="AIM24_sf"/>
</dbReference>
<evidence type="ECO:0000313" key="2">
    <source>
        <dbReference type="Proteomes" id="UP000016057"/>
    </source>
</evidence>
<dbReference type="PANTHER" id="PTHR43657">
    <property type="entry name" value="TRYPTOPHAN RNA-BINDING ATTENUATOR PROTEIN-LIKE PROTEIN"/>
    <property type="match status" value="1"/>
</dbReference>
<dbReference type="AlphaFoldDB" id="K8Z806"/>
<dbReference type="SUPFAM" id="SSF51219">
    <property type="entry name" value="TRAP-like"/>
    <property type="match status" value="1"/>
</dbReference>
<dbReference type="PATRIC" id="fig|1234409.3.peg.852"/>
<dbReference type="InterPro" id="IPR002838">
    <property type="entry name" value="AIM24"/>
</dbReference>
<gene>
    <name evidence="1" type="ORF">C683_0902</name>
</gene>
<evidence type="ECO:0000313" key="1">
    <source>
        <dbReference type="EMBL" id="EKU27124.1"/>
    </source>
</evidence>
<dbReference type="eggNOG" id="COG2013">
    <property type="taxonomic scope" value="Bacteria"/>
</dbReference>
<dbReference type="STRING" id="1234409.C683_0902"/>
<organism evidence="1 2">
    <name type="scientific">Catellicoccus marimammalium M35/04/3</name>
    <dbReference type="NCBI Taxonomy" id="1234409"/>
    <lineage>
        <taxon>Bacteria</taxon>
        <taxon>Bacillati</taxon>
        <taxon>Bacillota</taxon>
        <taxon>Bacilli</taxon>
        <taxon>Lactobacillales</taxon>
        <taxon>Enterococcaceae</taxon>
        <taxon>Catellicoccus</taxon>
    </lineage>
</organism>
<dbReference type="Pfam" id="PF01987">
    <property type="entry name" value="AIM24"/>
    <property type="match status" value="1"/>
</dbReference>
<sequence>MKCTFTAKSFAQVATLELEPNEKVMIEPSTALMWDQHITLEGKMNSNGKHGLKGVMSSLGRHFTSGESFFMTYAKADSQGGAISVAPASIGCIRQLICDDTHQYRLNTGTFLASDGDVHYNMKRQELSKAILGNTGGLFVMETEGTGQLLISGFGDILELELNDDSLVIDNEHVLAWDRSLDYEVEIASGALGFKTSEGLVNHFKGTGKIYIQTRNMEHFAETLPKHLSSDD</sequence>
<dbReference type="Gene3D" id="3.60.160.10">
    <property type="entry name" value="Mitochondrial biogenesis AIM24"/>
    <property type="match status" value="1"/>
</dbReference>
<comment type="caution">
    <text evidence="1">The sequence shown here is derived from an EMBL/GenBank/DDBJ whole genome shotgun (WGS) entry which is preliminary data.</text>
</comment>
<dbReference type="Proteomes" id="UP000016057">
    <property type="component" value="Unassembled WGS sequence"/>
</dbReference>
<dbReference type="NCBIfam" id="TIGR00266">
    <property type="entry name" value="TIGR00266 family protein"/>
    <property type="match status" value="1"/>
</dbReference>
<dbReference type="EMBL" id="AMYT01000019">
    <property type="protein sequence ID" value="EKU27124.1"/>
    <property type="molecule type" value="Genomic_DNA"/>
</dbReference>
<dbReference type="OrthoDB" id="9779518at2"/>
<dbReference type="RefSeq" id="WP_009490580.1">
    <property type="nucleotide sequence ID" value="NZ_AMYT01000019.1"/>
</dbReference>
<protein>
    <submittedName>
        <fullName evidence="1">DUF124 domain-containing protein</fullName>
    </submittedName>
</protein>
<dbReference type="PANTHER" id="PTHR43657:SF1">
    <property type="entry name" value="ALTERED INHERITANCE OF MITOCHONDRIA PROTEIN 24, MITOCHONDRIAL"/>
    <property type="match status" value="1"/>
</dbReference>